<dbReference type="AlphaFoldDB" id="A0A7Z7JH88"/>
<name>A0A7Z7JH88_9BURK</name>
<comment type="caution">
    <text evidence="1">The sequence shown here is derived from an EMBL/GenBank/DDBJ whole genome shotgun (WGS) entry which is preliminary data.</text>
</comment>
<dbReference type="Proteomes" id="UP000257139">
    <property type="component" value="Unassembled WGS sequence"/>
</dbReference>
<evidence type="ECO:0000313" key="1">
    <source>
        <dbReference type="EMBL" id="SPC25523.1"/>
    </source>
</evidence>
<sequence length="62" mass="6711">MPIIKSIEVCAARVPLDNVTSLSSRTVYDRHYGLVKGVPLISLQFTGIATPSIHAGFRAMPN</sequence>
<organism evidence="1 2">
    <name type="scientific">Cupriavidus taiwanensis</name>
    <dbReference type="NCBI Taxonomy" id="164546"/>
    <lineage>
        <taxon>Bacteria</taxon>
        <taxon>Pseudomonadati</taxon>
        <taxon>Pseudomonadota</taxon>
        <taxon>Betaproteobacteria</taxon>
        <taxon>Burkholderiales</taxon>
        <taxon>Burkholderiaceae</taxon>
        <taxon>Cupriavidus</taxon>
    </lineage>
</organism>
<proteinExistence type="predicted"/>
<dbReference type="EMBL" id="OGUU01000045">
    <property type="protein sequence ID" value="SPC25523.1"/>
    <property type="molecule type" value="Genomic_DNA"/>
</dbReference>
<reference evidence="1 2" key="1">
    <citation type="submission" date="2018-01" db="EMBL/GenBank/DDBJ databases">
        <authorList>
            <person name="Clerissi C."/>
        </authorList>
    </citation>
    <scope>NUCLEOTIDE SEQUENCE [LARGE SCALE GENOMIC DNA]</scope>
    <source>
        <strain evidence="1">Cupriavidus taiwanensis STM 6021</strain>
    </source>
</reference>
<evidence type="ECO:0000313" key="2">
    <source>
        <dbReference type="Proteomes" id="UP000257139"/>
    </source>
</evidence>
<gene>
    <name evidence="1" type="ORF">CBM2594_U10024</name>
</gene>
<dbReference type="RefSeq" id="WP_116328227.1">
    <property type="nucleotide sequence ID" value="NZ_OFSW01000032.1"/>
</dbReference>
<accession>A0A7Z7JH88</accession>
<protein>
    <submittedName>
        <fullName evidence="1">Uncharacterized protein</fullName>
    </submittedName>
</protein>